<dbReference type="EMBL" id="MN740375">
    <property type="protein sequence ID" value="QHU03363.1"/>
    <property type="molecule type" value="Genomic_DNA"/>
</dbReference>
<evidence type="ECO:0000313" key="2">
    <source>
        <dbReference type="EMBL" id="QHU03363.1"/>
    </source>
</evidence>
<keyword evidence="1" id="KW-1133">Transmembrane helix</keyword>
<sequence>MDFKLEYKFDKVDEDYKNLFNDLIKFVTILVVLNFLMFMSNPTENAFMGSTYLKLMIYIILGVSTYWLVISKVIIFD</sequence>
<protein>
    <submittedName>
        <fullName evidence="2">Uncharacterized protein</fullName>
    </submittedName>
</protein>
<name>A0A6C0JD99_9ZZZZ</name>
<keyword evidence="1" id="KW-0812">Transmembrane</keyword>
<reference evidence="2" key="1">
    <citation type="journal article" date="2020" name="Nature">
        <title>Giant virus diversity and host interactions through global metagenomics.</title>
        <authorList>
            <person name="Schulz F."/>
            <person name="Roux S."/>
            <person name="Paez-Espino D."/>
            <person name="Jungbluth S."/>
            <person name="Walsh D.A."/>
            <person name="Denef V.J."/>
            <person name="McMahon K.D."/>
            <person name="Konstantinidis K.T."/>
            <person name="Eloe-Fadrosh E.A."/>
            <person name="Kyrpides N.C."/>
            <person name="Woyke T."/>
        </authorList>
    </citation>
    <scope>NUCLEOTIDE SEQUENCE</scope>
    <source>
        <strain evidence="2">GVMAG-M-3300026093-6</strain>
    </source>
</reference>
<dbReference type="AlphaFoldDB" id="A0A6C0JD99"/>
<organism evidence="2">
    <name type="scientific">viral metagenome</name>
    <dbReference type="NCBI Taxonomy" id="1070528"/>
    <lineage>
        <taxon>unclassified sequences</taxon>
        <taxon>metagenomes</taxon>
        <taxon>organismal metagenomes</taxon>
    </lineage>
</organism>
<proteinExistence type="predicted"/>
<evidence type="ECO:0000256" key="1">
    <source>
        <dbReference type="SAM" id="Phobius"/>
    </source>
</evidence>
<feature type="transmembrane region" description="Helical" evidence="1">
    <location>
        <begin position="52"/>
        <end position="75"/>
    </location>
</feature>
<feature type="transmembrane region" description="Helical" evidence="1">
    <location>
        <begin position="23"/>
        <end position="40"/>
    </location>
</feature>
<keyword evidence="1" id="KW-0472">Membrane</keyword>
<accession>A0A6C0JD99</accession>